<dbReference type="PROSITE" id="PS50234">
    <property type="entry name" value="VWFA"/>
    <property type="match status" value="1"/>
</dbReference>
<dbReference type="InParanoid" id="A7RNR9"/>
<evidence type="ECO:0000256" key="2">
    <source>
        <dbReference type="SAM" id="SignalP"/>
    </source>
</evidence>
<dbReference type="PANTHER" id="PTHR10166">
    <property type="entry name" value="VOLTAGE-DEPENDENT CALCIUM CHANNEL SUBUNIT ALPHA-2/DELTA-RELATED"/>
    <property type="match status" value="1"/>
</dbReference>
<dbReference type="InterPro" id="IPR035940">
    <property type="entry name" value="CAP_sf"/>
</dbReference>
<evidence type="ECO:0000313" key="4">
    <source>
        <dbReference type="EMBL" id="EDO46979.1"/>
    </source>
</evidence>
<dbReference type="PANTHER" id="PTHR10166:SF66">
    <property type="entry name" value="VWFA AND CACHE DOMAIN-CONTAINING PROTEIN CG16868"/>
    <property type="match status" value="1"/>
</dbReference>
<dbReference type="InterPro" id="IPR051173">
    <property type="entry name" value="Ca_channel_alpha-2/delta"/>
</dbReference>
<dbReference type="Pfam" id="PF22673">
    <property type="entry name" value="MCP-like_PDC_1"/>
    <property type="match status" value="1"/>
</dbReference>
<dbReference type="OMA" id="EIHPIAN"/>
<keyword evidence="1" id="KW-1133">Transmembrane helix</keyword>
<protein>
    <recommendedName>
        <fullName evidence="3">VWFA domain-containing protein</fullName>
    </recommendedName>
</protein>
<keyword evidence="1" id="KW-0472">Membrane</keyword>
<dbReference type="Gene3D" id="3.40.33.10">
    <property type="entry name" value="CAP"/>
    <property type="match status" value="1"/>
</dbReference>
<evidence type="ECO:0000259" key="3">
    <source>
        <dbReference type="PROSITE" id="PS50234"/>
    </source>
</evidence>
<dbReference type="GO" id="GO:0005891">
    <property type="term" value="C:voltage-gated calcium channel complex"/>
    <property type="evidence" value="ECO:0000318"/>
    <property type="project" value="GO_Central"/>
</dbReference>
<gene>
    <name evidence="4" type="ORF">NEMVEDRAFT_v1g239644</name>
</gene>
<evidence type="ECO:0000256" key="1">
    <source>
        <dbReference type="SAM" id="Phobius"/>
    </source>
</evidence>
<accession>A7RNR9</accession>
<dbReference type="InterPro" id="IPR014044">
    <property type="entry name" value="CAP_dom"/>
</dbReference>
<dbReference type="SUPFAM" id="SSF55797">
    <property type="entry name" value="PR-1-like"/>
    <property type="match status" value="1"/>
</dbReference>
<keyword evidence="2" id="KW-0732">Signal</keyword>
<dbReference type="FunFam" id="3.30.450.20:FF:000029">
    <property type="entry name" value="VWFA and cache domain-containing protein 1"/>
    <property type="match status" value="1"/>
</dbReference>
<dbReference type="PhylomeDB" id="A7RNR9"/>
<dbReference type="FunFam" id="3.30.450.20:FF:000024">
    <property type="entry name" value="VWFA and cache domain-containing protein 1"/>
    <property type="match status" value="1"/>
</dbReference>
<dbReference type="eggNOG" id="KOG2353">
    <property type="taxonomic scope" value="Eukaryota"/>
</dbReference>
<dbReference type="HOGENOM" id="CLU_251368_0_0_1"/>
<sequence length="1450" mass="161426">MLVSPRQCTLLVIVLSFIGSAQPFVLDPATLGNTLDGIARDGLGVQDMQAYLDSLDVDVVTINSTTINELKTKLSEKFQVRVQAAWRLKTAVELSYFLSAPKHNPECCSVDSGSLTYDTRFRQQVRTTQFCVRKASGATNPTQLTNEVLKAMEDNMKESPYLKWQYFGSVEGLTTIYPMQSQAECGSYDNRARPWYVDAAAPKPKNVVLVVDSSGSMAEKHTANGKTWLQMAIDAAKAVLDTLNPRDKVGVVSLATDANTPGSNDTTWCYANTLAEANSVNINNMKIFLDGMRSAGFTMYIPALTKAFALLLNSKPESPDDCDQVIIFLTDAKPTELKESVMRTIVESNKLLDNRVVILAYGIGAEDFSFLGDMVRQSGYNQTWDPAAGQVTPGIWKQITDIGRLREEMVTYYNFFFSANDPSTAEPRIAVPYHDAWGLGLITTVTLPCYHGNTFVGVVGIDITMGDLLADVSYFGAEQESYAFVIDGSGRGLVHPLLPMPSNADQDYASLEIRTLEPDAPNSIFDSMQSGESGEERLLTRRFLPRAGSKAGVRVRTVNTTYYWQKVDGTNFSVCLVLVKGDSSVSLKPLSPIEDFKFIYHRLDLLKPELPCTQFQRYAVKSSSVVKFSADVFTDPYQYIGLSETSTHVMQYFMYMLDRSNTVENPGFRAGIKDDVLASYRAESIWLKSESLNDYVVWRYIGSGSGVFRLFPGVILAKNYDPTKRTWYQGAIDNPGNNTLSTPYIDAFGAGLVITLSHTVTKGQGEVFGVMGADFTLRFFHRMLGDTYIKCKDPSFKCFIMDSSGFLAFHEDFLSPDITAATVEDVHITEKLKSVAQDMIDKGILVQNHCRDLIKIGKQMFYEVHLNESVTNVIGTSTCKMYEIHPIANSNLYLVGTVPMSEDTQGLEKCFDTLCTKKVLFEECYGVVGCSWCVMDENNKAFDEPFCTEQNLCYGGRYGMIYTESMLWCKIRYDLESMLRCKVRMLGDTYIKCKDPSFKCFIMDSSGFLAFHEDFLSPDITAATVEDVHITEKLKSVAQDMIDKGILVQNHCRDLIKIGKQMFYEVHLNESVTNVIGTSTCKMYEIHPIANSNLYLGNPVPGAPTQSPTAAEAASSLPLMKIITITGYSVGGAVLVTIAVFVMWKCLKKPKPVPEEQYAYGITAALPFPQGVQIEDIYQTIGEIYGGLPQGSVSSFESDSFLRDECHSSYTHLSVVFISHVYDAEVAVEKPPPNDDATCDLKQEWKQKLLEKHNGLRSQLSPGASDLDYLHGNLSEPKFDFRNCWGSLWAQMWANKCWYAVHGFVKFGDWDSERGSAYGGKTLGQNIKLEYGDYYQKNPTDGVQDWFDERQHYTYGKHSPRNCRRPSCGHYTAMVGNVVKTVGCAIKCPLKCQNGGKLDGETCTCTCKDGYKGADCADKLCSPGKYGWNCESLTEYTEPYDPDPSVPRPN</sequence>
<dbReference type="SMART" id="SM00327">
    <property type="entry name" value="VWA"/>
    <property type="match status" value="1"/>
</dbReference>
<feature type="domain" description="VWFA" evidence="3">
    <location>
        <begin position="206"/>
        <end position="364"/>
    </location>
</feature>
<dbReference type="eggNOG" id="KOG3017">
    <property type="taxonomic scope" value="Eukaryota"/>
</dbReference>
<dbReference type="InterPro" id="IPR002035">
    <property type="entry name" value="VWF_A"/>
</dbReference>
<feature type="transmembrane region" description="Helical" evidence="1">
    <location>
        <begin position="1125"/>
        <end position="1144"/>
    </location>
</feature>
<dbReference type="CDD" id="cd05380">
    <property type="entry name" value="CAP_euk"/>
    <property type="match status" value="1"/>
</dbReference>
<keyword evidence="5" id="KW-1185">Reference proteome</keyword>
<organism evidence="4 5">
    <name type="scientific">Nematostella vectensis</name>
    <name type="common">Starlet sea anemone</name>
    <dbReference type="NCBI Taxonomy" id="45351"/>
    <lineage>
        <taxon>Eukaryota</taxon>
        <taxon>Metazoa</taxon>
        <taxon>Cnidaria</taxon>
        <taxon>Anthozoa</taxon>
        <taxon>Hexacorallia</taxon>
        <taxon>Actiniaria</taxon>
        <taxon>Edwardsiidae</taxon>
        <taxon>Nematostella</taxon>
    </lineage>
</organism>
<dbReference type="SUPFAM" id="SSF53300">
    <property type="entry name" value="vWA-like"/>
    <property type="match status" value="1"/>
</dbReference>
<dbReference type="SMART" id="SM00198">
    <property type="entry name" value="SCP"/>
    <property type="match status" value="1"/>
</dbReference>
<dbReference type="SUPFAM" id="SSF103190">
    <property type="entry name" value="Sensory domain-like"/>
    <property type="match status" value="1"/>
</dbReference>
<dbReference type="Gene3D" id="3.40.50.410">
    <property type="entry name" value="von Willebrand factor, type A domain"/>
    <property type="match status" value="1"/>
</dbReference>
<evidence type="ECO:0000313" key="5">
    <source>
        <dbReference type="Proteomes" id="UP000001593"/>
    </source>
</evidence>
<feature type="chain" id="PRO_5002714396" description="VWFA domain-containing protein" evidence="2">
    <location>
        <begin position="24"/>
        <end position="1450"/>
    </location>
</feature>
<dbReference type="Pfam" id="PF13519">
    <property type="entry name" value="VWA_2"/>
    <property type="match status" value="1"/>
</dbReference>
<dbReference type="EMBL" id="DS469523">
    <property type="protein sequence ID" value="EDO46979.1"/>
    <property type="molecule type" value="Genomic_DNA"/>
</dbReference>
<keyword evidence="1" id="KW-0812">Transmembrane</keyword>
<dbReference type="Pfam" id="PF00188">
    <property type="entry name" value="CAP"/>
    <property type="match status" value="1"/>
</dbReference>
<dbReference type="InterPro" id="IPR029151">
    <property type="entry name" value="Sensor-like_sf"/>
</dbReference>
<name>A7RNR9_NEMVE</name>
<dbReference type="InterPro" id="IPR036465">
    <property type="entry name" value="vWFA_dom_sf"/>
</dbReference>
<dbReference type="Proteomes" id="UP000001593">
    <property type="component" value="Unassembled WGS sequence"/>
</dbReference>
<dbReference type="GO" id="GO:0005245">
    <property type="term" value="F:voltage-gated calcium channel activity"/>
    <property type="evidence" value="ECO:0000318"/>
    <property type="project" value="GO_Central"/>
</dbReference>
<dbReference type="Gene3D" id="3.30.450.20">
    <property type="entry name" value="PAS domain"/>
    <property type="match status" value="2"/>
</dbReference>
<proteinExistence type="predicted"/>
<feature type="signal peptide" evidence="2">
    <location>
        <begin position="1"/>
        <end position="23"/>
    </location>
</feature>
<dbReference type="STRING" id="45351.A7RNR9"/>
<reference evidence="4 5" key="1">
    <citation type="journal article" date="2007" name="Science">
        <title>Sea anemone genome reveals ancestral eumetazoan gene repertoire and genomic organization.</title>
        <authorList>
            <person name="Putnam N.H."/>
            <person name="Srivastava M."/>
            <person name="Hellsten U."/>
            <person name="Dirks B."/>
            <person name="Chapman J."/>
            <person name="Salamov A."/>
            <person name="Terry A."/>
            <person name="Shapiro H."/>
            <person name="Lindquist E."/>
            <person name="Kapitonov V.V."/>
            <person name="Jurka J."/>
            <person name="Genikhovich G."/>
            <person name="Grigoriev I.V."/>
            <person name="Lucas S.M."/>
            <person name="Steele R.E."/>
            <person name="Finnerty J.R."/>
            <person name="Technau U."/>
            <person name="Martindale M.Q."/>
            <person name="Rokhsar D.S."/>
        </authorList>
    </citation>
    <scope>NUCLEOTIDE SEQUENCE [LARGE SCALE GENOMIC DNA]</scope>
    <source>
        <strain evidence="5">CH2 X CH6</strain>
    </source>
</reference>